<dbReference type="InterPro" id="IPR027485">
    <property type="entry name" value="AMMECR1_N"/>
</dbReference>
<dbReference type="Proteomes" id="UP000001903">
    <property type="component" value="Chromosome"/>
</dbReference>
<dbReference type="HOGENOM" id="CLU_095686_1_0_2"/>
<dbReference type="Pfam" id="PF01871">
    <property type="entry name" value="AMMECR1"/>
    <property type="match status" value="1"/>
</dbReference>
<dbReference type="PANTHER" id="PTHR13016">
    <property type="entry name" value="AMMECR1 HOMOLOG"/>
    <property type="match status" value="1"/>
</dbReference>
<dbReference type="NCBIfam" id="TIGR00296">
    <property type="entry name" value="TIGR00296 family protein"/>
    <property type="match status" value="1"/>
</dbReference>
<dbReference type="eggNOG" id="arCOG01336">
    <property type="taxonomic scope" value="Archaea"/>
</dbReference>
<dbReference type="InterPro" id="IPR027623">
    <property type="entry name" value="AmmeMemoSam_A"/>
</dbReference>
<dbReference type="InterPro" id="IPR023473">
    <property type="entry name" value="AMMECR1"/>
</dbReference>
<evidence type="ECO:0000313" key="2">
    <source>
        <dbReference type="EMBL" id="ADB59310.1"/>
    </source>
</evidence>
<dbReference type="STRING" id="543526.Htur_0410"/>
<dbReference type="InterPro" id="IPR002733">
    <property type="entry name" value="AMMECR1_domain"/>
</dbReference>
<dbReference type="SUPFAM" id="SSF143447">
    <property type="entry name" value="AMMECR1-like"/>
    <property type="match status" value="1"/>
</dbReference>
<dbReference type="NCBIfam" id="TIGR04335">
    <property type="entry name" value="AmmeMemoSam_A"/>
    <property type="match status" value="1"/>
</dbReference>
<dbReference type="Gene3D" id="3.30.700.20">
    <property type="entry name" value="Hypothetical protein ph0010, domain 1"/>
    <property type="match status" value="1"/>
</dbReference>
<proteinExistence type="predicted"/>
<reference evidence="2 3" key="1">
    <citation type="journal article" date="2010" name="Stand. Genomic Sci.">
        <title>Complete genome sequence of Haloterrigena turkmenica type strain (4k).</title>
        <authorList>
            <person name="Saunders E."/>
            <person name="Tindall B.J."/>
            <person name="Fahnrich R."/>
            <person name="Lapidus A."/>
            <person name="Copeland A."/>
            <person name="Del Rio T.G."/>
            <person name="Lucas S."/>
            <person name="Chen F."/>
            <person name="Tice H."/>
            <person name="Cheng J.F."/>
            <person name="Han C."/>
            <person name="Detter J.C."/>
            <person name="Bruce D."/>
            <person name="Goodwin L."/>
            <person name="Chain P."/>
            <person name="Pitluck S."/>
            <person name="Pati A."/>
            <person name="Ivanova N."/>
            <person name="Mavromatis K."/>
            <person name="Chen A."/>
            <person name="Palaniappan K."/>
            <person name="Land M."/>
            <person name="Hauser L."/>
            <person name="Chang Y.J."/>
            <person name="Jeffries C.D."/>
            <person name="Brettin T."/>
            <person name="Rohde M."/>
            <person name="Goker M."/>
            <person name="Bristow J."/>
            <person name="Eisen J.A."/>
            <person name="Markowitz V."/>
            <person name="Hugenholtz P."/>
            <person name="Klenk H.P."/>
            <person name="Kyrpides N.C."/>
        </authorList>
    </citation>
    <scope>NUCLEOTIDE SEQUENCE [LARGE SCALE GENOMIC DNA]</scope>
    <source>
        <strain evidence="3">ATCC 51198 / DSM 5511 / JCM 9101 / NCIMB 13204 / VKM B-1734 / 4k</strain>
    </source>
</reference>
<dbReference type="AlphaFoldDB" id="D2RV17"/>
<dbReference type="EMBL" id="CP001860">
    <property type="protein sequence ID" value="ADB59310.1"/>
    <property type="molecule type" value="Genomic_DNA"/>
</dbReference>
<gene>
    <name evidence="2" type="ordered locus">Htur_0410</name>
</gene>
<evidence type="ECO:0000313" key="3">
    <source>
        <dbReference type="Proteomes" id="UP000001903"/>
    </source>
</evidence>
<dbReference type="Gene3D" id="3.30.1490.150">
    <property type="entry name" value="Hypothetical protein ph0010, domain 2"/>
    <property type="match status" value="1"/>
</dbReference>
<dbReference type="KEGG" id="htu:Htur_0410"/>
<keyword evidence="3" id="KW-1185">Reference proteome</keyword>
<evidence type="ECO:0000259" key="1">
    <source>
        <dbReference type="PROSITE" id="PS51112"/>
    </source>
</evidence>
<dbReference type="InterPro" id="IPR036071">
    <property type="entry name" value="AMMECR1_dom_sf"/>
</dbReference>
<organism evidence="2 3">
    <name type="scientific">Haloterrigena turkmenica (strain ATCC 51198 / DSM 5511 / JCM 9101 / NCIMB 13204 / VKM B-1734 / 4k)</name>
    <name type="common">Halococcus turkmenicus</name>
    <dbReference type="NCBI Taxonomy" id="543526"/>
    <lineage>
        <taxon>Archaea</taxon>
        <taxon>Methanobacteriati</taxon>
        <taxon>Methanobacteriota</taxon>
        <taxon>Stenosarchaea group</taxon>
        <taxon>Halobacteria</taxon>
        <taxon>Halobacteriales</taxon>
        <taxon>Natrialbaceae</taxon>
        <taxon>Haloterrigena</taxon>
    </lineage>
</organism>
<accession>D2RV17</accession>
<feature type="domain" description="AMMECR1" evidence="1">
    <location>
        <begin position="16"/>
        <end position="203"/>
    </location>
</feature>
<dbReference type="PANTHER" id="PTHR13016:SF0">
    <property type="entry name" value="AMME SYNDROME CANDIDATE GENE 1 PROTEIN"/>
    <property type="match status" value="1"/>
</dbReference>
<protein>
    <submittedName>
        <fullName evidence="2">AMMECR1 domain protein</fullName>
    </submittedName>
</protein>
<name>D2RV17_HALTV</name>
<dbReference type="PROSITE" id="PS51112">
    <property type="entry name" value="AMMECR1"/>
    <property type="match status" value="1"/>
</dbReference>
<sequence length="204" mass="22260">MYICMSQRQGVELSYEDGARAVELAREAVESFVQHGQREQPGSMREAFYERTGAFVRLESTRGRGSLRGCAGGYRSGEQLGHVIVDSAIEAASEDSCGSEVTPSELPNLTVSVCAVRNVLLTDDPLADLELGTHGISIDGGGEGGWLYPTVPVENQWSAREYLDRTCRKAGLPPTAWQDDDVVVTLFEGQVFREREADGSIEEL</sequence>